<reference evidence="2" key="1">
    <citation type="submission" date="2022-12" db="EMBL/GenBank/DDBJ databases">
        <title>Paraconexibacter alkalitolerans sp. nov. and Baekduia alba sp. nov., isolated from soil and emended description of the genera Paraconexibacter (Chun et al., 2020) and Baekduia (An et al., 2020).</title>
        <authorList>
            <person name="Vieira S."/>
            <person name="Huber K.J."/>
            <person name="Geppert A."/>
            <person name="Wolf J."/>
            <person name="Neumann-Schaal M."/>
            <person name="Muesken M."/>
            <person name="Overmann J."/>
        </authorList>
    </citation>
    <scope>NUCLEOTIDE SEQUENCE</scope>
    <source>
        <strain evidence="2">AEG42_29</strain>
    </source>
</reference>
<feature type="domain" description="DAGKc" evidence="1">
    <location>
        <begin position="1"/>
        <end position="123"/>
    </location>
</feature>
<dbReference type="GO" id="GO:0004143">
    <property type="term" value="F:ATP-dependent diacylglycerol kinase activity"/>
    <property type="evidence" value="ECO:0007669"/>
    <property type="project" value="UniProtKB-EC"/>
</dbReference>
<dbReference type="EC" id="2.7.1.107" evidence="2"/>
<organism evidence="2">
    <name type="scientific">Paraconexibacter sp. AEG42_29</name>
    <dbReference type="NCBI Taxonomy" id="2997339"/>
    <lineage>
        <taxon>Bacteria</taxon>
        <taxon>Bacillati</taxon>
        <taxon>Actinomycetota</taxon>
        <taxon>Thermoleophilia</taxon>
        <taxon>Solirubrobacterales</taxon>
        <taxon>Paraconexibacteraceae</taxon>
        <taxon>Paraconexibacter</taxon>
    </lineage>
</organism>
<dbReference type="InterPro" id="IPR017438">
    <property type="entry name" value="ATP-NAD_kinase_N"/>
</dbReference>
<dbReference type="InterPro" id="IPR001206">
    <property type="entry name" value="Diacylglycerol_kinase_cat_dom"/>
</dbReference>
<dbReference type="AlphaFoldDB" id="A0AAU7B3Z6"/>
<dbReference type="Pfam" id="PF00781">
    <property type="entry name" value="DAGK_cat"/>
    <property type="match status" value="1"/>
</dbReference>
<dbReference type="InterPro" id="IPR045540">
    <property type="entry name" value="YegS/DAGK_C"/>
</dbReference>
<protein>
    <submittedName>
        <fullName evidence="2">Diacylglycerol kinase</fullName>
        <ecNumber evidence="2">2.7.1.107</ecNumber>
    </submittedName>
</protein>
<proteinExistence type="predicted"/>
<dbReference type="InterPro" id="IPR022953">
    <property type="entry name" value="ATP_PFK"/>
</dbReference>
<keyword evidence="2" id="KW-0808">Transferase</keyword>
<dbReference type="SUPFAM" id="SSF111331">
    <property type="entry name" value="NAD kinase/diacylglycerol kinase-like"/>
    <property type="match status" value="1"/>
</dbReference>
<evidence type="ECO:0000259" key="1">
    <source>
        <dbReference type="PROSITE" id="PS50146"/>
    </source>
</evidence>
<dbReference type="KEGG" id="parq:DSM112329_05247"/>
<name>A0AAU7B3Z6_9ACTN</name>
<gene>
    <name evidence="2" type="primary">dagK_2</name>
    <name evidence="2" type="ORF">DSM112329_05247</name>
</gene>
<dbReference type="SMART" id="SM00046">
    <property type="entry name" value="DAGKc"/>
    <property type="match status" value="1"/>
</dbReference>
<keyword evidence="2" id="KW-0418">Kinase</keyword>
<dbReference type="GO" id="GO:0006002">
    <property type="term" value="P:fructose 6-phosphate metabolic process"/>
    <property type="evidence" value="ECO:0007669"/>
    <property type="project" value="InterPro"/>
</dbReference>
<accession>A0AAU7B3Z6</accession>
<dbReference type="PRINTS" id="PR00476">
    <property type="entry name" value="PHFRCTKINASE"/>
</dbReference>
<sequence length="279" mass="28132">MRILLIVNAGSGGVDDPDAIAAGLRTRGADVDAHPIDDLDDLRDAPPAGVDRVVVAGGDGSLGPAAALAAQLDVPLAVLPVGTANDLARALELPLDDLEAALDLAARGEGLRTVDIADAGVVPFLNTASAGLSVHATRSAVPLKRVLGPLAYAAGAVHAGVRAQPLQVRVAADGEPVFSGRAWQVIVAGTGAFGGGSKLDVARPGALDVAVLVAGPRRQLLRRAHGMRVGGLTEQDGVVHARGTTVTVEGPGDFNVDGDVRTVPGGRFTTADQVRIVVS</sequence>
<dbReference type="GO" id="GO:0003872">
    <property type="term" value="F:6-phosphofructokinase activity"/>
    <property type="evidence" value="ECO:0007669"/>
    <property type="project" value="InterPro"/>
</dbReference>
<dbReference type="PROSITE" id="PS50146">
    <property type="entry name" value="DAGK"/>
    <property type="match status" value="1"/>
</dbReference>
<dbReference type="Gene3D" id="3.40.50.10330">
    <property type="entry name" value="Probable inorganic polyphosphate/atp-NAD kinase, domain 1"/>
    <property type="match status" value="1"/>
</dbReference>
<dbReference type="InterPro" id="IPR016064">
    <property type="entry name" value="NAD/diacylglycerol_kinase_sf"/>
</dbReference>
<dbReference type="Pfam" id="PF19279">
    <property type="entry name" value="YegS_C"/>
    <property type="match status" value="1"/>
</dbReference>
<evidence type="ECO:0000313" key="2">
    <source>
        <dbReference type="EMBL" id="XAY08347.1"/>
    </source>
</evidence>
<dbReference type="EMBL" id="CP114014">
    <property type="protein sequence ID" value="XAY08347.1"/>
    <property type="molecule type" value="Genomic_DNA"/>
</dbReference>
<dbReference type="RefSeq" id="WP_354699530.1">
    <property type="nucleotide sequence ID" value="NZ_CP114014.1"/>
</dbReference>
<dbReference type="Gene3D" id="2.60.200.40">
    <property type="match status" value="1"/>
</dbReference>